<dbReference type="InterPro" id="IPR012337">
    <property type="entry name" value="RNaseH-like_sf"/>
</dbReference>
<reference evidence="1 2" key="1">
    <citation type="journal article" date="2013" name="PLoS ONE">
        <title>Poles Apart: Arctic and Antarctic Octadecabacter strains Share High Genome Plasticity and a New Type of Xanthorhodopsin.</title>
        <authorList>
            <person name="Vollmers J."/>
            <person name="Voget S."/>
            <person name="Dietrich S."/>
            <person name="Gollnow K."/>
            <person name="Smits M."/>
            <person name="Meyer K."/>
            <person name="Brinkhoff T."/>
            <person name="Simon M."/>
            <person name="Daniel R."/>
        </authorList>
    </citation>
    <scope>NUCLEOTIDE SEQUENCE [LARGE SCALE GENOMIC DNA]</scope>
    <source>
        <strain evidence="1 2">238</strain>
    </source>
</reference>
<proteinExistence type="predicted"/>
<dbReference type="Proteomes" id="UP000004688">
    <property type="component" value="Chromosome"/>
</dbReference>
<keyword evidence="2" id="KW-1185">Reference proteome</keyword>
<dbReference type="Gene3D" id="3.30.420.10">
    <property type="entry name" value="Ribonuclease H-like superfamily/Ribonuclease H"/>
    <property type="match status" value="1"/>
</dbReference>
<accession>M9RHX6</accession>
<dbReference type="InterPro" id="IPR036397">
    <property type="entry name" value="RNaseH_sf"/>
</dbReference>
<protein>
    <submittedName>
        <fullName evidence="1">Uncharacterized protein</fullName>
    </submittedName>
</protein>
<dbReference type="HOGENOM" id="CLU_2274486_0_0_5"/>
<dbReference type="eggNOG" id="COG2801">
    <property type="taxonomic scope" value="Bacteria"/>
</dbReference>
<sequence length="102" mass="11275">MVCSQATRGLDDYSRYIISWNLCTNMRTQDVTDTLDLALAASGCGQVHVVHKPRLLSPFSLILRINCRAVDNGSSYVSGDLAKWLQGNVSALVIQRTYPASW</sequence>
<organism evidence="1 2">
    <name type="scientific">Octadecabacter arcticus 238</name>
    <dbReference type="NCBI Taxonomy" id="391616"/>
    <lineage>
        <taxon>Bacteria</taxon>
        <taxon>Pseudomonadati</taxon>
        <taxon>Pseudomonadota</taxon>
        <taxon>Alphaproteobacteria</taxon>
        <taxon>Rhodobacterales</taxon>
        <taxon>Roseobacteraceae</taxon>
        <taxon>Octadecabacter</taxon>
    </lineage>
</organism>
<evidence type="ECO:0000313" key="1">
    <source>
        <dbReference type="EMBL" id="AGI71797.1"/>
    </source>
</evidence>
<gene>
    <name evidence="1" type="ORF">OA238_c16810</name>
</gene>
<dbReference type="AlphaFoldDB" id="M9RHX6"/>
<name>M9RHX6_9RHOB</name>
<dbReference type="GO" id="GO:0003676">
    <property type="term" value="F:nucleic acid binding"/>
    <property type="evidence" value="ECO:0007669"/>
    <property type="project" value="InterPro"/>
</dbReference>
<dbReference type="STRING" id="391616.OA238_c16810"/>
<evidence type="ECO:0000313" key="2">
    <source>
        <dbReference type="Proteomes" id="UP000004688"/>
    </source>
</evidence>
<dbReference type="SUPFAM" id="SSF53098">
    <property type="entry name" value="Ribonuclease H-like"/>
    <property type="match status" value="1"/>
</dbReference>
<dbReference type="EMBL" id="CP003742">
    <property type="protein sequence ID" value="AGI71797.1"/>
    <property type="molecule type" value="Genomic_DNA"/>
</dbReference>
<dbReference type="KEGG" id="oar:OA238_c16810"/>